<dbReference type="RefSeq" id="WP_342023975.1">
    <property type="nucleotide sequence ID" value="NZ_CP151657.1"/>
</dbReference>
<keyword evidence="1" id="KW-0472">Membrane</keyword>
<proteinExistence type="predicted"/>
<keyword evidence="1" id="KW-0812">Transmembrane</keyword>
<keyword evidence="1" id="KW-1133">Transmembrane helix</keyword>
<evidence type="ECO:0008006" key="4">
    <source>
        <dbReference type="Google" id="ProtNLM"/>
    </source>
</evidence>
<evidence type="ECO:0000256" key="1">
    <source>
        <dbReference type="SAM" id="Phobius"/>
    </source>
</evidence>
<keyword evidence="3" id="KW-1185">Reference proteome</keyword>
<reference evidence="2 3" key="1">
    <citation type="submission" date="2024-04" db="EMBL/GenBank/DDBJ databases">
        <title>Arthrobacter sp. from Plains bison fecal sample.</title>
        <authorList>
            <person name="Ruzzini A."/>
        </authorList>
    </citation>
    <scope>NUCLEOTIDE SEQUENCE [LARGE SCALE GENOMIC DNA]</scope>
    <source>
        <strain evidence="2 3">EINP1</strain>
    </source>
</reference>
<gene>
    <name evidence="2" type="ORF">AAE021_01850</name>
</gene>
<feature type="transmembrane region" description="Helical" evidence="1">
    <location>
        <begin position="191"/>
        <end position="209"/>
    </location>
</feature>
<evidence type="ECO:0000313" key="2">
    <source>
        <dbReference type="EMBL" id="WZP16359.1"/>
    </source>
</evidence>
<sequence>MRTFGSALLGLVAVLLAVAAFCSAWLSENVVSDDGFTALGQPLGTDAAFQQNLSEAIGRQAAENLQVPDAIAGLVEPLITGAVQGVQALPEYPQAWNETLRRSHTQTFDGDGAIALDVAPLVGLVVNAVGSETGIEVAPPETSPVPLTGEDRRQYVESLVSVAGAWPYLALGAAAAAVLALLVARSRTAAMAWLGFGTLLAGGLMWIGAGSLPALAARPAYGSAVAETFAAAFSTEAAASLQAWTIPFLLGAAVLLVVGLLARSLSGARVRRSAYGRRP</sequence>
<accession>A0ABZ2ZZT1</accession>
<evidence type="ECO:0000313" key="3">
    <source>
        <dbReference type="Proteomes" id="UP001448858"/>
    </source>
</evidence>
<organism evidence="2 3">
    <name type="scientific">Arthrobacter citreus</name>
    <dbReference type="NCBI Taxonomy" id="1670"/>
    <lineage>
        <taxon>Bacteria</taxon>
        <taxon>Bacillati</taxon>
        <taxon>Actinomycetota</taxon>
        <taxon>Actinomycetes</taxon>
        <taxon>Micrococcales</taxon>
        <taxon>Micrococcaceae</taxon>
        <taxon>Arthrobacter</taxon>
    </lineage>
</organism>
<feature type="transmembrane region" description="Helical" evidence="1">
    <location>
        <begin position="243"/>
        <end position="262"/>
    </location>
</feature>
<protein>
    <recommendedName>
        <fullName evidence="4">Integral membrane protein</fullName>
    </recommendedName>
</protein>
<feature type="transmembrane region" description="Helical" evidence="1">
    <location>
        <begin position="165"/>
        <end position="184"/>
    </location>
</feature>
<dbReference type="EMBL" id="CP151657">
    <property type="protein sequence ID" value="WZP16359.1"/>
    <property type="molecule type" value="Genomic_DNA"/>
</dbReference>
<dbReference type="Proteomes" id="UP001448858">
    <property type="component" value="Chromosome"/>
</dbReference>
<name>A0ABZ2ZZT1_9MICC</name>